<feature type="transmembrane region" description="Helical" evidence="6">
    <location>
        <begin position="350"/>
        <end position="370"/>
    </location>
</feature>
<evidence type="ECO:0000256" key="3">
    <source>
        <dbReference type="ARBA" id="ARBA00022692"/>
    </source>
</evidence>
<keyword evidence="3 6" id="KW-0812">Transmembrane</keyword>
<sequence>MHHKNGMLVFLGSRIASASLNLLAVAVFTRLGGVETYGTYLLVLAWSFILHGTMTFWIDEAFFARFRETARIRYISSALAMKLTSLTIVATPMAFLIWQGTLTPTFALALFMMTAGLAIHEFAVTVPRTRMTPALSATATMLRSILTVGLGSAALTLFADEAVALPIAVASAYLISAVPMFITYRRELFRGFRRETVIELLRYGWPLMLAGGTWALAQNVDRLALGHFYGSASIGPYGAMADFLKQGFFVFGEVVALSLVTLAKRAASEGRHGDVKRALNEAMRTIAVITVFGSVLVLALQDTIIAVFFGAQFHASAKELLPLLLVASSILVFRTYYFGQIVYFLPSGLLQFYASALQLAVTVILVALLVPEMREHGAAIALIAGQCTSCAVVMFWRTTSFRMPVPLLDIVWIATAGFAVWLAHLALASVIQQDLVRIVTDLVLISGSAGLVLWYYDLFAARLVVRHVLAFAR</sequence>
<feature type="transmembrane region" description="Helical" evidence="6">
    <location>
        <begin position="377"/>
        <end position="398"/>
    </location>
</feature>
<dbReference type="RefSeq" id="WP_368804837.1">
    <property type="nucleotide sequence ID" value="NZ_JAZHFV010000009.1"/>
</dbReference>
<keyword evidence="5 6" id="KW-0472">Membrane</keyword>
<comment type="caution">
    <text evidence="7">The sequence shown here is derived from an EMBL/GenBank/DDBJ whole genome shotgun (WGS) entry which is preliminary data.</text>
</comment>
<feature type="transmembrane region" description="Helical" evidence="6">
    <location>
        <begin position="7"/>
        <end position="31"/>
    </location>
</feature>
<evidence type="ECO:0000256" key="4">
    <source>
        <dbReference type="ARBA" id="ARBA00022989"/>
    </source>
</evidence>
<dbReference type="Pfam" id="PF13440">
    <property type="entry name" value="Polysacc_synt_3"/>
    <property type="match status" value="1"/>
</dbReference>
<feature type="transmembrane region" description="Helical" evidence="6">
    <location>
        <begin position="164"/>
        <end position="184"/>
    </location>
</feature>
<name>A0ABV3WZH8_9HYPH</name>
<feature type="transmembrane region" description="Helical" evidence="6">
    <location>
        <begin position="104"/>
        <end position="123"/>
    </location>
</feature>
<keyword evidence="8" id="KW-1185">Reference proteome</keyword>
<dbReference type="EMBL" id="JAZHFV010000009">
    <property type="protein sequence ID" value="MEX4010092.1"/>
    <property type="molecule type" value="Genomic_DNA"/>
</dbReference>
<proteinExistence type="predicted"/>
<feature type="transmembrane region" description="Helical" evidence="6">
    <location>
        <begin position="410"/>
        <end position="431"/>
    </location>
</feature>
<dbReference type="PANTHER" id="PTHR30250">
    <property type="entry name" value="PST FAMILY PREDICTED COLANIC ACID TRANSPORTER"/>
    <property type="match status" value="1"/>
</dbReference>
<keyword evidence="2" id="KW-1003">Cell membrane</keyword>
<reference evidence="7 8" key="1">
    <citation type="submission" date="2024-01" db="EMBL/GenBank/DDBJ databases">
        <title>New evidence supports the origin of RcGTA from prophage.</title>
        <authorList>
            <person name="Xu Y."/>
            <person name="Liu B."/>
            <person name="Chen F."/>
        </authorList>
    </citation>
    <scope>NUCLEOTIDE SEQUENCE [LARGE SCALE GENOMIC DNA]</scope>
    <source>
        <strain evidence="7 8">CBW1107-2</strain>
    </source>
</reference>
<protein>
    <submittedName>
        <fullName evidence="7">Oligosaccharide flippase family protein</fullName>
    </submittedName>
</protein>
<feature type="transmembrane region" description="Helical" evidence="6">
    <location>
        <begin position="79"/>
        <end position="98"/>
    </location>
</feature>
<dbReference type="Proteomes" id="UP001559025">
    <property type="component" value="Unassembled WGS sequence"/>
</dbReference>
<evidence type="ECO:0000256" key="6">
    <source>
        <dbReference type="SAM" id="Phobius"/>
    </source>
</evidence>
<evidence type="ECO:0000313" key="8">
    <source>
        <dbReference type="Proteomes" id="UP001559025"/>
    </source>
</evidence>
<evidence type="ECO:0000313" key="7">
    <source>
        <dbReference type="EMBL" id="MEX4010092.1"/>
    </source>
</evidence>
<keyword evidence="4 6" id="KW-1133">Transmembrane helix</keyword>
<feature type="transmembrane region" description="Helical" evidence="6">
    <location>
        <begin position="438"/>
        <end position="456"/>
    </location>
</feature>
<evidence type="ECO:0000256" key="2">
    <source>
        <dbReference type="ARBA" id="ARBA00022475"/>
    </source>
</evidence>
<evidence type="ECO:0000256" key="5">
    <source>
        <dbReference type="ARBA" id="ARBA00023136"/>
    </source>
</evidence>
<evidence type="ECO:0000256" key="1">
    <source>
        <dbReference type="ARBA" id="ARBA00004651"/>
    </source>
</evidence>
<dbReference type="PANTHER" id="PTHR30250:SF31">
    <property type="entry name" value="INNER MEMBRANE PROTEIN YGHQ"/>
    <property type="match status" value="1"/>
</dbReference>
<organism evidence="7 8">
    <name type="scientific">Neoaquamicrobium sediminum</name>
    <dbReference type="NCBI Taxonomy" id="1849104"/>
    <lineage>
        <taxon>Bacteria</taxon>
        <taxon>Pseudomonadati</taxon>
        <taxon>Pseudomonadota</taxon>
        <taxon>Alphaproteobacteria</taxon>
        <taxon>Hyphomicrobiales</taxon>
        <taxon>Phyllobacteriaceae</taxon>
        <taxon>Neoaquamicrobium</taxon>
    </lineage>
</organism>
<accession>A0ABV3WZH8</accession>
<feature type="transmembrane region" description="Helical" evidence="6">
    <location>
        <begin position="135"/>
        <end position="158"/>
    </location>
</feature>
<comment type="subcellular location">
    <subcellularLocation>
        <location evidence="1">Cell membrane</location>
        <topology evidence="1">Multi-pass membrane protein</topology>
    </subcellularLocation>
</comment>
<dbReference type="InterPro" id="IPR050833">
    <property type="entry name" value="Poly_Biosynth_Transport"/>
</dbReference>
<gene>
    <name evidence="7" type="ORF">V1479_22490</name>
</gene>
<feature type="transmembrane region" description="Helical" evidence="6">
    <location>
        <begin position="37"/>
        <end position="58"/>
    </location>
</feature>
<feature type="transmembrane region" description="Helical" evidence="6">
    <location>
        <begin position="248"/>
        <end position="266"/>
    </location>
</feature>
<feature type="transmembrane region" description="Helical" evidence="6">
    <location>
        <begin position="286"/>
        <end position="308"/>
    </location>
</feature>
<feature type="transmembrane region" description="Helical" evidence="6">
    <location>
        <begin position="320"/>
        <end position="338"/>
    </location>
</feature>